<evidence type="ECO:0000313" key="4">
    <source>
        <dbReference type="Proteomes" id="UP001523369"/>
    </source>
</evidence>
<feature type="domain" description="Peptidoglycan recognition protein family" evidence="2">
    <location>
        <begin position="189"/>
        <end position="337"/>
    </location>
</feature>
<proteinExistence type="inferred from homology"/>
<dbReference type="SUPFAM" id="SSF55846">
    <property type="entry name" value="N-acetylmuramoyl-L-alanine amidase-like"/>
    <property type="match status" value="1"/>
</dbReference>
<dbReference type="GO" id="GO:0008745">
    <property type="term" value="F:N-acetylmuramoyl-L-alanine amidase activity"/>
    <property type="evidence" value="ECO:0007669"/>
    <property type="project" value="UniProtKB-EC"/>
</dbReference>
<dbReference type="PANTHER" id="PTHR11022">
    <property type="entry name" value="PEPTIDOGLYCAN RECOGNITION PROTEIN"/>
    <property type="match status" value="1"/>
</dbReference>
<dbReference type="InterPro" id="IPR006619">
    <property type="entry name" value="PGRP_domain_met/bac"/>
</dbReference>
<evidence type="ECO:0000259" key="2">
    <source>
        <dbReference type="SMART" id="SM00701"/>
    </source>
</evidence>
<sequence length="682" mass="71930">MSKWITGVDVHGNRTISRASVALLTLVAGVGSGPAQARDQRPAGTALQTVALTGTVTREAIRPFSLIGATWADPAARVDGTVEVRTRAMGTGRWSSWQTLETDGGAPGDVRGASDPLWVGPSDAVEARVNGARSPLPADLRMDLINPEAVEPVAPRHAPNPRSTGSGDFARKSARLEKATVPLPARPIPRLVTRVGWRANEAIVKGVPEYTGPTQVFFVHHTATGNGYSCAQSASIVRGIQAYQVRSRGWDDVGYNFLIDKCGTVFEGRRGGVARTVLGAHTLGFNAEASSIAVIGSYGGRAVSTRVRTVIAAMAAYKLGAYGNPPNGRVVLTSGGSPRFPLGRKVPLFRISGHRDAGQTACPGNALYAQLPSIRAIAGAAPTGLRMIGMGGSARAGRWYFTKGLIQPAWAVNTPLGLISRFEVWVDGVLRVATPAGKRSAPIRLMPGGHTVTVRAMHLSGRSTTVNSRVFADTSAPVFSREPDLALRPGTVNLGAVPMHLDWTVRDNASLGSVRLTRPATVNLGVTARTRNVGAAANRPATFTVRATDRAFNFVSASVTRTPVVVSESAAQRSGAWRPLRHSTYLGGTAVGGSVRGASASWRFSGSSAALVLSRGPNAGRVAVLLDGRPQGTIDLRSTRSLPRQVVWSRWWPQSGEHTVRVVVEGTKGRPGVALDGLVYLK</sequence>
<protein>
    <submittedName>
        <fullName evidence="3">N-acetylmuramoyl-L-alanine amidase</fullName>
        <ecNumber evidence="3">3.5.1.28</ecNumber>
    </submittedName>
</protein>
<name>A0ABT1DR66_9ACTN</name>
<gene>
    <name evidence="3" type="ORF">M1L60_22230</name>
</gene>
<dbReference type="InterPro" id="IPR015510">
    <property type="entry name" value="PGRP"/>
</dbReference>
<dbReference type="CDD" id="cd06583">
    <property type="entry name" value="PGRP"/>
    <property type="match status" value="1"/>
</dbReference>
<dbReference type="Gene3D" id="2.60.120.260">
    <property type="entry name" value="Galactose-binding domain-like"/>
    <property type="match status" value="1"/>
</dbReference>
<dbReference type="SMART" id="SM00701">
    <property type="entry name" value="PGRP"/>
    <property type="match status" value="1"/>
</dbReference>
<dbReference type="PANTHER" id="PTHR11022:SF41">
    <property type="entry name" value="PEPTIDOGLYCAN-RECOGNITION PROTEIN LC-RELATED"/>
    <property type="match status" value="1"/>
</dbReference>
<dbReference type="Gene3D" id="3.40.80.10">
    <property type="entry name" value="Peptidoglycan recognition protein-like"/>
    <property type="match status" value="1"/>
</dbReference>
<dbReference type="InterPro" id="IPR002502">
    <property type="entry name" value="Amidase_domain"/>
</dbReference>
<evidence type="ECO:0000313" key="3">
    <source>
        <dbReference type="EMBL" id="MCO8273315.1"/>
    </source>
</evidence>
<keyword evidence="3" id="KW-0378">Hydrolase</keyword>
<dbReference type="EMBL" id="JAMYJR010000024">
    <property type="protein sequence ID" value="MCO8273315.1"/>
    <property type="molecule type" value="Genomic_DNA"/>
</dbReference>
<dbReference type="InterPro" id="IPR036505">
    <property type="entry name" value="Amidase/PGRP_sf"/>
</dbReference>
<dbReference type="Pfam" id="PF01510">
    <property type="entry name" value="Amidase_2"/>
    <property type="match status" value="1"/>
</dbReference>
<accession>A0ABT1DR66</accession>
<comment type="similarity">
    <text evidence="1">Belongs to the N-acetylmuramoyl-L-alanine amidase 2 family.</text>
</comment>
<dbReference type="EC" id="3.5.1.28" evidence="3"/>
<dbReference type="RefSeq" id="WP_253239395.1">
    <property type="nucleotide sequence ID" value="NZ_JAMYJR010000024.1"/>
</dbReference>
<dbReference type="Proteomes" id="UP001523369">
    <property type="component" value="Unassembled WGS sequence"/>
</dbReference>
<keyword evidence="4" id="KW-1185">Reference proteome</keyword>
<comment type="caution">
    <text evidence="3">The sequence shown here is derived from an EMBL/GenBank/DDBJ whole genome shotgun (WGS) entry which is preliminary data.</text>
</comment>
<evidence type="ECO:0000256" key="1">
    <source>
        <dbReference type="ARBA" id="ARBA00007553"/>
    </source>
</evidence>
<reference evidence="3 4" key="1">
    <citation type="submission" date="2022-06" db="EMBL/GenBank/DDBJ databases">
        <title>New Species of the Genus Actinoplanes, ActinopZanes ferrugineus.</title>
        <authorList>
            <person name="Ding P."/>
        </authorList>
    </citation>
    <scope>NUCLEOTIDE SEQUENCE [LARGE SCALE GENOMIC DNA]</scope>
    <source>
        <strain evidence="3 4">TRM88003</strain>
    </source>
</reference>
<organism evidence="3 4">
    <name type="scientific">Paractinoplanes aksuensis</name>
    <dbReference type="NCBI Taxonomy" id="2939490"/>
    <lineage>
        <taxon>Bacteria</taxon>
        <taxon>Bacillati</taxon>
        <taxon>Actinomycetota</taxon>
        <taxon>Actinomycetes</taxon>
        <taxon>Micromonosporales</taxon>
        <taxon>Micromonosporaceae</taxon>
        <taxon>Paractinoplanes</taxon>
    </lineage>
</organism>